<evidence type="ECO:0000313" key="1">
    <source>
        <dbReference type="EMBL" id="KAK6587951.1"/>
    </source>
</evidence>
<gene>
    <name evidence="1" type="ORF">RS030_7941</name>
</gene>
<comment type="caution">
    <text evidence="1">The sequence shown here is derived from an EMBL/GenBank/DDBJ whole genome shotgun (WGS) entry which is preliminary data.</text>
</comment>
<reference evidence="1 2" key="1">
    <citation type="submission" date="2023-10" db="EMBL/GenBank/DDBJ databases">
        <title>Comparative genomics analysis reveals potential genetic determinants of host preference in Cryptosporidium xiaoi.</title>
        <authorList>
            <person name="Xiao L."/>
            <person name="Li J."/>
        </authorList>
    </citation>
    <scope>NUCLEOTIDE SEQUENCE [LARGE SCALE GENOMIC DNA]</scope>
    <source>
        <strain evidence="1 2">52996</strain>
    </source>
</reference>
<name>A0AAV9XTD3_9CRYT</name>
<evidence type="ECO:0000313" key="2">
    <source>
        <dbReference type="Proteomes" id="UP001311799"/>
    </source>
</evidence>
<sequence length="2018" mass="235986">MDFKNKLKTAKKKITGVLIKLAEDEEILRQTAIADVGILLRENKECDALEDVKNILIEILMNIIIYSSVNQQIKDLSKFISDIPEISNLSDYIRSQSMDVLLESKCYSVIDIFRRLLGSTIQNSKTATCKFIIPVTVFRPLIGEIVSSYSNDRQLLLEVVNFLYLSTHCISVCVEKCLKLNKYDLLNEILSKLLPIVDNNTKVKVFASININLLKYNLEIDSNGSCQNDKIQCLILLLLMNTNYDYSLLSTLVPIISQLKIKEKFCTLLCLFILLTLVKVFGGSEFISKLSNSIELLNILKFVLRDGGITELKHEKIFNIVNLIVITMSILLLKTTNVDEFDLISEIIEDIVSEFEQVNTLPFISSLIYHIKGDLVKDNSLCSKSKCILFKMLNVNKLEDLSNIKINVHELLTVSADKTDGEINNFLEKHNFLTLIEENTLSLLKSYIYNSLHLGLRFVQLQTNIESRSFDISINDEIYYFVVGCTIIKYYLGTPFYSDKLSNLLRKIVTNECNHQIKLFDYIFPAYEFLLRSFENDKDYIDLLDSICNSLVSFGNNKNILPVVYNRMKRITDGKILRKLYLLFTKGELSFSKLEDELINQINLELSESNTELHYNKAIGFRTLFCILRFKPDIINEIFIEKLQQGLKSINKHVVSASLHCLIELCKFEIFDCDKTIKILLGLYSNALITEIRLSDNITPLVEVKNQNFGFNYKHFPIQVLSSFLRLFNVYLCENWPSEKNSFKKVPNNVFYILTLIIQIIRDNKGPISMYSLNIISNLFREYFYKNNKLDEKLQDFIICCIDNCFDSEINNLFHLLELIDSFISMNNLDLEINNLNFITENLSGPVKTILNFELKQEIYNSKKYNGINHSSSLFSISIKNQFNYDNKSAAVLINESNIDESRNIIKGKLSSLKKKVTHNYCIQEIINFLLYDVKQLRIEVIKDLNEIEIDLFRLRFLKDIFKIIKNIKLLVSTTFQWQMMFQFVSIFREYFNQLNFITLELIPRSKSKTIIFNIEDEIFMLFYFFLSYLPSFKNLETIFENHLDILGKVFEIRGKEKQLFDELFIDNQSILIIMLSGLVVLRYDLLSDIYEKYISKVFNIEVFPNKLFNSFVNCEAFIKRYFSKKTVLIDQLTDQKQETKDSFGSYIVFCDHTYYLNKEISAIEFICILLRYTYQHSKGDYEQTLKKYFILQTQEQSIKISLKEDGHNSTELFLFSNENLINNYCFGLFSFFDIIFDNFSEKDEILNQVMYYYNLTRNNKEVNVINLIFQTVCSVKLFECDILNISQLFLFVNENFLMKNDYFEDKNNDKNLGILIKAFCFSYIYYSINKSADSKNSLRSDQLSKLNEHSSIIMNIVKYYILTKFFENIHNNETQYYIISSMLLIRGYYWVPWSTFLNKNQFVNIDTLNELCGIINKNQINSVKKEVCKSINDNYSNIDTFMANCINDPIKISISALFLFSQTNNLSNSLENRSSYHNRDNYFEMKILNRNSMLFAIIYKLDIATRNAISIISSNYFENETYNCTLINKLVFIGVILNSLVSSNVCDNFTNFNISETLESLLFKIAIPLLKSREFQTINSRFVEWFILRLTNFVSSYLISNNSFSSKIIYFGNYMIDYFIKNSQDNKIIMLSFTRLIGIIISAFDSDIYLLKNFTLNFFNKLLKFRDFEMYVLSGLINIIEIFKINVEKRRNSLVIKISNVVIDLLSEITFNSKIISNKIICKSLELLVTLLYDHFSQISSDKLENFVSSINPLIFSGLILDNKVSVDIVHDYYLNMSLEPTIHEVISLVIIYKLCIRQSVSYENQILNFLYFDLINSVKASKKQMLTITLLLSFLMIDDIEETLMNNPFVDNLKYCSSELENKKNNWDDIRNFFFLDKVNDPIVESWQKMFINDDGITFLSDNYHSIKEFPQVSIDTNYYYGKEFLSWSLHEYPEVFLGRIHNKNTKNNWRELVSSLFHNPIHVVNSSESTTCELRTEQITRISYILLVRVESDIRTTYSQYKNALIKIIKELEKQ</sequence>
<accession>A0AAV9XTD3</accession>
<organism evidence="1 2">
    <name type="scientific">Cryptosporidium xiaoi</name>
    <dbReference type="NCBI Taxonomy" id="659607"/>
    <lineage>
        <taxon>Eukaryota</taxon>
        <taxon>Sar</taxon>
        <taxon>Alveolata</taxon>
        <taxon>Apicomplexa</taxon>
        <taxon>Conoidasida</taxon>
        <taxon>Coccidia</taxon>
        <taxon>Eucoccidiorida</taxon>
        <taxon>Eimeriorina</taxon>
        <taxon>Cryptosporidiidae</taxon>
        <taxon>Cryptosporidium</taxon>
    </lineage>
</organism>
<dbReference type="EMBL" id="JAWDEY010000035">
    <property type="protein sequence ID" value="KAK6587951.1"/>
    <property type="molecule type" value="Genomic_DNA"/>
</dbReference>
<proteinExistence type="predicted"/>
<protein>
    <submittedName>
        <fullName evidence="1">Uncharacterized protein</fullName>
    </submittedName>
</protein>
<keyword evidence="2" id="KW-1185">Reference proteome</keyword>
<dbReference type="Proteomes" id="UP001311799">
    <property type="component" value="Unassembled WGS sequence"/>
</dbReference>